<evidence type="ECO:0000256" key="10">
    <source>
        <dbReference type="ARBA" id="ARBA00022989"/>
    </source>
</evidence>
<evidence type="ECO:0000256" key="8">
    <source>
        <dbReference type="ARBA" id="ARBA00022692"/>
    </source>
</evidence>
<keyword evidence="10 14" id="KW-1133">Transmembrane helix</keyword>
<evidence type="ECO:0000256" key="11">
    <source>
        <dbReference type="ARBA" id="ARBA00023034"/>
    </source>
</evidence>
<dbReference type="PANTHER" id="PTHR10791:SF30">
    <property type="entry name" value="SUGAR TRANSPORTER SWEET1"/>
    <property type="match status" value="1"/>
</dbReference>
<dbReference type="GO" id="GO:0000139">
    <property type="term" value="C:Golgi membrane"/>
    <property type="evidence" value="ECO:0007669"/>
    <property type="project" value="UniProtKB-SubCell"/>
</dbReference>
<dbReference type="AlphaFoldDB" id="A0A8K1CEX4"/>
<feature type="transmembrane region" description="Helical" evidence="14">
    <location>
        <begin position="159"/>
        <end position="181"/>
    </location>
</feature>
<dbReference type="Pfam" id="PF03083">
    <property type="entry name" value="MtN3_slv"/>
    <property type="match status" value="2"/>
</dbReference>
<evidence type="ECO:0000256" key="9">
    <source>
        <dbReference type="ARBA" id="ARBA00022737"/>
    </source>
</evidence>
<feature type="compositionally biased region" description="Basic and acidic residues" evidence="13">
    <location>
        <begin position="245"/>
        <end position="255"/>
    </location>
</feature>
<evidence type="ECO:0000256" key="5">
    <source>
        <dbReference type="ARBA" id="ARBA00022448"/>
    </source>
</evidence>
<feature type="transmembrane region" description="Helical" evidence="14">
    <location>
        <begin position="38"/>
        <end position="60"/>
    </location>
</feature>
<keyword evidence="16" id="KW-1185">Reference proteome</keyword>
<feature type="transmembrane region" description="Helical" evidence="14">
    <location>
        <begin position="66"/>
        <end position="85"/>
    </location>
</feature>
<evidence type="ECO:0000256" key="7">
    <source>
        <dbReference type="ARBA" id="ARBA00022597"/>
    </source>
</evidence>
<feature type="region of interest" description="Disordered" evidence="13">
    <location>
        <begin position="212"/>
        <end position="255"/>
    </location>
</feature>
<reference evidence="15" key="1">
    <citation type="submission" date="2019-03" db="EMBL/GenBank/DDBJ databases">
        <title>Long read genome sequence of the mycoparasitic Pythium oligandrum ATCC 38472 isolated from sugarbeet rhizosphere.</title>
        <authorList>
            <person name="Gaulin E."/>
        </authorList>
    </citation>
    <scope>NUCLEOTIDE SEQUENCE</scope>
    <source>
        <strain evidence="15">ATCC 38472_TT</strain>
    </source>
</reference>
<feature type="transmembrane region" description="Helical" evidence="14">
    <location>
        <begin position="6"/>
        <end position="26"/>
    </location>
</feature>
<evidence type="ECO:0000256" key="2">
    <source>
        <dbReference type="ARBA" id="ARBA00004653"/>
    </source>
</evidence>
<name>A0A8K1CEX4_PYTOL</name>
<protein>
    <recommendedName>
        <fullName evidence="4">Sugar transporter SWEET1</fullName>
    </recommendedName>
</protein>
<dbReference type="PANTHER" id="PTHR10791">
    <property type="entry name" value="RAG1-ACTIVATING PROTEIN 1"/>
    <property type="match status" value="1"/>
</dbReference>
<dbReference type="OrthoDB" id="409725at2759"/>
<evidence type="ECO:0000256" key="12">
    <source>
        <dbReference type="ARBA" id="ARBA00023136"/>
    </source>
</evidence>
<dbReference type="GO" id="GO:0051119">
    <property type="term" value="F:sugar transmembrane transporter activity"/>
    <property type="evidence" value="ECO:0007669"/>
    <property type="project" value="InterPro"/>
</dbReference>
<dbReference type="InterPro" id="IPR004316">
    <property type="entry name" value="SWEET_rpt"/>
</dbReference>
<keyword evidence="5" id="KW-0813">Transport</keyword>
<accession>A0A8K1CEX4</accession>
<keyword evidence="6" id="KW-1003">Cell membrane</keyword>
<evidence type="ECO:0000256" key="14">
    <source>
        <dbReference type="SAM" id="Phobius"/>
    </source>
</evidence>
<dbReference type="GO" id="GO:0005886">
    <property type="term" value="C:plasma membrane"/>
    <property type="evidence" value="ECO:0007669"/>
    <property type="project" value="UniProtKB-SubCell"/>
</dbReference>
<feature type="transmembrane region" description="Helical" evidence="14">
    <location>
        <begin position="187"/>
        <end position="208"/>
    </location>
</feature>
<comment type="subcellular location">
    <subcellularLocation>
        <location evidence="1">Cell membrane</location>
        <topology evidence="1">Multi-pass membrane protein</topology>
    </subcellularLocation>
    <subcellularLocation>
        <location evidence="2">Golgi apparatus membrane</location>
        <topology evidence="2">Multi-pass membrane protein</topology>
    </subcellularLocation>
</comment>
<organism evidence="15 16">
    <name type="scientific">Pythium oligandrum</name>
    <name type="common">Mycoparasitic fungus</name>
    <dbReference type="NCBI Taxonomy" id="41045"/>
    <lineage>
        <taxon>Eukaryota</taxon>
        <taxon>Sar</taxon>
        <taxon>Stramenopiles</taxon>
        <taxon>Oomycota</taxon>
        <taxon>Peronosporomycetes</taxon>
        <taxon>Pythiales</taxon>
        <taxon>Pythiaceae</taxon>
        <taxon>Pythium</taxon>
    </lineage>
</organism>
<keyword evidence="11" id="KW-0333">Golgi apparatus</keyword>
<evidence type="ECO:0000256" key="4">
    <source>
        <dbReference type="ARBA" id="ARBA00021741"/>
    </source>
</evidence>
<evidence type="ECO:0000313" key="15">
    <source>
        <dbReference type="EMBL" id="TMW61774.1"/>
    </source>
</evidence>
<feature type="transmembrane region" description="Helical" evidence="14">
    <location>
        <begin position="129"/>
        <end position="147"/>
    </location>
</feature>
<evidence type="ECO:0000256" key="6">
    <source>
        <dbReference type="ARBA" id="ARBA00022475"/>
    </source>
</evidence>
<gene>
    <name evidence="15" type="ORF">Poli38472_010837</name>
</gene>
<keyword evidence="7" id="KW-0762">Sugar transport</keyword>
<keyword evidence="9" id="KW-0677">Repeat</keyword>
<sequence length="255" mass="27687">MVPDVLVQVVKAGASLAACYLSSSLFPEIREVHRNKATGTMLLLPIPSMFGNGVLWTLYGFLAHDYFPLVATNAVGIAFSAFYMAVYLRYTTEKCSVLTRMLLVWAALLGLILYAVLSPEAKSAVKERIGYIAIAVCAVMFGSPLVVVKQVVQTKNSALLPFGMIVAGVLNSVLWLSYGLLIQDMIVVAPNFLNLMLGATQLVLICVYRQPKTPSKTEKPQETPAIPVEKPGSDDNSTSSETDIEESKMSRDSMA</sequence>
<dbReference type="Proteomes" id="UP000794436">
    <property type="component" value="Unassembled WGS sequence"/>
</dbReference>
<dbReference type="FunFam" id="1.20.1280.290:FF:000007">
    <property type="entry name" value="Bidirectional sugar transporter SWEET7"/>
    <property type="match status" value="1"/>
</dbReference>
<dbReference type="EMBL" id="SPLM01000075">
    <property type="protein sequence ID" value="TMW61774.1"/>
    <property type="molecule type" value="Genomic_DNA"/>
</dbReference>
<feature type="transmembrane region" description="Helical" evidence="14">
    <location>
        <begin position="97"/>
        <end position="117"/>
    </location>
</feature>
<evidence type="ECO:0000313" key="16">
    <source>
        <dbReference type="Proteomes" id="UP000794436"/>
    </source>
</evidence>
<dbReference type="FunFam" id="1.20.1280.290:FF:000004">
    <property type="entry name" value="Sugar transporter SWEET"/>
    <property type="match status" value="1"/>
</dbReference>
<comment type="caution">
    <text evidence="15">The sequence shown here is derived from an EMBL/GenBank/DDBJ whole genome shotgun (WGS) entry which is preliminary data.</text>
</comment>
<evidence type="ECO:0000256" key="1">
    <source>
        <dbReference type="ARBA" id="ARBA00004651"/>
    </source>
</evidence>
<proteinExistence type="inferred from homology"/>
<dbReference type="InterPro" id="IPR047664">
    <property type="entry name" value="SWEET"/>
</dbReference>
<dbReference type="Gene3D" id="1.20.1280.290">
    <property type="match status" value="2"/>
</dbReference>
<comment type="similarity">
    <text evidence="3">Belongs to the SWEET sugar transporter family.</text>
</comment>
<keyword evidence="12 14" id="KW-0472">Membrane</keyword>
<keyword evidence="8 14" id="KW-0812">Transmembrane</keyword>
<evidence type="ECO:0000256" key="3">
    <source>
        <dbReference type="ARBA" id="ARBA00007809"/>
    </source>
</evidence>
<evidence type="ECO:0000256" key="13">
    <source>
        <dbReference type="SAM" id="MobiDB-lite"/>
    </source>
</evidence>